<sequence>MAKKFLVAFAFGAGIFVVLCDADCFLSDPKLTEGETPTGCLYEGTLYPLNSKWRKNCYDCTCYGDGNFGCCAAYGYPVNYDKEKCKFVFDEEKCEYVLIPNEDPTIECEDYMLIG</sequence>
<organism evidence="6 7">
    <name type="scientific">Engystomops pustulosus</name>
    <name type="common">Tungara frog</name>
    <name type="synonym">Physalaemus pustulosus</name>
    <dbReference type="NCBI Taxonomy" id="76066"/>
    <lineage>
        <taxon>Eukaryota</taxon>
        <taxon>Metazoa</taxon>
        <taxon>Chordata</taxon>
        <taxon>Craniata</taxon>
        <taxon>Vertebrata</taxon>
        <taxon>Euteleostomi</taxon>
        <taxon>Amphibia</taxon>
        <taxon>Batrachia</taxon>
        <taxon>Anura</taxon>
        <taxon>Neobatrachia</taxon>
        <taxon>Hyloidea</taxon>
        <taxon>Leptodactylidae</taxon>
        <taxon>Leiuperinae</taxon>
        <taxon>Engystomops</taxon>
    </lineage>
</organism>
<dbReference type="EMBL" id="WNYA01000011">
    <property type="protein sequence ID" value="KAG8551982.1"/>
    <property type="molecule type" value="Genomic_DNA"/>
</dbReference>
<dbReference type="Proteomes" id="UP000824782">
    <property type="component" value="Unassembled WGS sequence"/>
</dbReference>
<evidence type="ECO:0000313" key="7">
    <source>
        <dbReference type="Proteomes" id="UP000824782"/>
    </source>
</evidence>
<dbReference type="InterPro" id="IPR008735">
    <property type="entry name" value="PSP94"/>
</dbReference>
<evidence type="ECO:0000256" key="5">
    <source>
        <dbReference type="SAM" id="SignalP"/>
    </source>
</evidence>
<comment type="subcellular location">
    <subcellularLocation>
        <location evidence="1">Secreted</location>
    </subcellularLocation>
</comment>
<gene>
    <name evidence="6" type="ORF">GDO81_004361</name>
</gene>
<comment type="similarity">
    <text evidence="2">Belongs to the beta-microseminoprotein family.</text>
</comment>
<keyword evidence="7" id="KW-1185">Reference proteome</keyword>
<keyword evidence="3" id="KW-0964">Secreted</keyword>
<name>A0AAV6ZRG9_ENGPU</name>
<feature type="chain" id="PRO_5043955811" description="Beta-microseminoprotein" evidence="5">
    <location>
        <begin position="23"/>
        <end position="115"/>
    </location>
</feature>
<dbReference type="Pfam" id="PF05825">
    <property type="entry name" value="PSP94"/>
    <property type="match status" value="1"/>
</dbReference>
<keyword evidence="4" id="KW-1015">Disulfide bond</keyword>
<evidence type="ECO:0000256" key="4">
    <source>
        <dbReference type="ARBA" id="ARBA00023157"/>
    </source>
</evidence>
<evidence type="ECO:0000256" key="3">
    <source>
        <dbReference type="ARBA" id="ARBA00022525"/>
    </source>
</evidence>
<dbReference type="PANTHER" id="PTHR10500:SF7">
    <property type="entry name" value="BETA-MICROSEMINOPROTEIN"/>
    <property type="match status" value="1"/>
</dbReference>
<keyword evidence="5" id="KW-0732">Signal</keyword>
<dbReference type="Gene3D" id="2.20.25.590">
    <property type="match status" value="1"/>
</dbReference>
<reference evidence="6" key="1">
    <citation type="thesis" date="2020" institute="ProQuest LLC" country="789 East Eisenhower Parkway, Ann Arbor, MI, USA">
        <title>Comparative Genomics and Chromosome Evolution.</title>
        <authorList>
            <person name="Mudd A.B."/>
        </authorList>
    </citation>
    <scope>NUCLEOTIDE SEQUENCE</scope>
    <source>
        <strain evidence="6">237g6f4</strain>
        <tissue evidence="6">Blood</tissue>
    </source>
</reference>
<dbReference type="PANTHER" id="PTHR10500">
    <property type="entry name" value="BETA-MICROSEMINOPROTEIN"/>
    <property type="match status" value="1"/>
</dbReference>
<accession>A0AAV6ZRG9</accession>
<dbReference type="GO" id="GO:0005576">
    <property type="term" value="C:extracellular region"/>
    <property type="evidence" value="ECO:0007669"/>
    <property type="project" value="UniProtKB-SubCell"/>
</dbReference>
<feature type="signal peptide" evidence="5">
    <location>
        <begin position="1"/>
        <end position="22"/>
    </location>
</feature>
<proteinExistence type="inferred from homology"/>
<evidence type="ECO:0000313" key="6">
    <source>
        <dbReference type="EMBL" id="KAG8551982.1"/>
    </source>
</evidence>
<dbReference type="AlphaFoldDB" id="A0AAV6ZRG9"/>
<evidence type="ECO:0000256" key="2">
    <source>
        <dbReference type="ARBA" id="ARBA00010352"/>
    </source>
</evidence>
<evidence type="ECO:0000256" key="1">
    <source>
        <dbReference type="ARBA" id="ARBA00004613"/>
    </source>
</evidence>
<comment type="caution">
    <text evidence="6">The sequence shown here is derived from an EMBL/GenBank/DDBJ whole genome shotgun (WGS) entry which is preliminary data.</text>
</comment>
<protein>
    <recommendedName>
        <fullName evidence="8">Beta-microseminoprotein</fullName>
    </recommendedName>
</protein>
<dbReference type="Gene3D" id="2.10.70.10">
    <property type="entry name" value="Complement Module, domain 1"/>
    <property type="match status" value="1"/>
</dbReference>
<evidence type="ECO:0008006" key="8">
    <source>
        <dbReference type="Google" id="ProtNLM"/>
    </source>
</evidence>